<accession>A0AA37KLX0</accession>
<dbReference type="Gene3D" id="2.130.10.10">
    <property type="entry name" value="YVTN repeat-like/Quinoprotein amine dehydrogenase"/>
    <property type="match status" value="3"/>
</dbReference>
<dbReference type="PROSITE" id="PS00041">
    <property type="entry name" value="HTH_ARAC_FAMILY_1"/>
    <property type="match status" value="1"/>
</dbReference>
<dbReference type="SUPFAM" id="SSF55874">
    <property type="entry name" value="ATPase domain of HSP90 chaperone/DNA topoisomerase II/histidine kinase"/>
    <property type="match status" value="1"/>
</dbReference>
<dbReference type="PROSITE" id="PS50110">
    <property type="entry name" value="RESPONSE_REGULATORY"/>
    <property type="match status" value="1"/>
</dbReference>
<feature type="signal peptide" evidence="7">
    <location>
        <begin position="1"/>
        <end position="20"/>
    </location>
</feature>
<keyword evidence="6" id="KW-0472">Membrane</keyword>
<protein>
    <submittedName>
        <fullName evidence="11">Hybrid sensor histidine kinase/response regulator</fullName>
    </submittedName>
</protein>
<dbReference type="GO" id="GO:0043565">
    <property type="term" value="F:sequence-specific DNA binding"/>
    <property type="evidence" value="ECO:0007669"/>
    <property type="project" value="InterPro"/>
</dbReference>
<dbReference type="InterPro" id="IPR003594">
    <property type="entry name" value="HATPase_dom"/>
</dbReference>
<feature type="domain" description="HTH araC/xylS-type" evidence="8">
    <location>
        <begin position="1232"/>
        <end position="1331"/>
    </location>
</feature>
<evidence type="ECO:0000259" key="9">
    <source>
        <dbReference type="PROSITE" id="PS50109"/>
    </source>
</evidence>
<evidence type="ECO:0000256" key="7">
    <source>
        <dbReference type="SAM" id="SignalP"/>
    </source>
</evidence>
<dbReference type="PANTHER" id="PTHR43547">
    <property type="entry name" value="TWO-COMPONENT HISTIDINE KINASE"/>
    <property type="match status" value="1"/>
</dbReference>
<dbReference type="Gene3D" id="3.30.565.10">
    <property type="entry name" value="Histidine kinase-like ATPase, C-terminal domain"/>
    <property type="match status" value="1"/>
</dbReference>
<evidence type="ECO:0000259" key="8">
    <source>
        <dbReference type="PROSITE" id="PS01124"/>
    </source>
</evidence>
<dbReference type="InterPro" id="IPR036097">
    <property type="entry name" value="HisK_dim/P_sf"/>
</dbReference>
<dbReference type="SUPFAM" id="SSF52172">
    <property type="entry name" value="CheY-like"/>
    <property type="match status" value="1"/>
</dbReference>
<dbReference type="SMART" id="SM00342">
    <property type="entry name" value="HTH_ARAC"/>
    <property type="match status" value="1"/>
</dbReference>
<dbReference type="InterPro" id="IPR015943">
    <property type="entry name" value="WD40/YVTN_repeat-like_dom_sf"/>
</dbReference>
<dbReference type="InterPro" id="IPR018060">
    <property type="entry name" value="HTH_AraC"/>
</dbReference>
<dbReference type="Pfam" id="PF12833">
    <property type="entry name" value="HTH_18"/>
    <property type="match status" value="1"/>
</dbReference>
<dbReference type="Pfam" id="PF07494">
    <property type="entry name" value="Reg_prop"/>
    <property type="match status" value="2"/>
</dbReference>
<organism evidence="11 12">
    <name type="scientific">Alistipes finegoldii</name>
    <dbReference type="NCBI Taxonomy" id="214856"/>
    <lineage>
        <taxon>Bacteria</taxon>
        <taxon>Pseudomonadati</taxon>
        <taxon>Bacteroidota</taxon>
        <taxon>Bacteroidia</taxon>
        <taxon>Bacteroidales</taxon>
        <taxon>Rikenellaceae</taxon>
        <taxon>Alistipes</taxon>
    </lineage>
</organism>
<dbReference type="InterPro" id="IPR036890">
    <property type="entry name" value="HATPase_C_sf"/>
</dbReference>
<keyword evidence="3" id="KW-0238">DNA-binding</keyword>
<dbReference type="GO" id="GO:0003700">
    <property type="term" value="F:DNA-binding transcription factor activity"/>
    <property type="evidence" value="ECO:0007669"/>
    <property type="project" value="InterPro"/>
</dbReference>
<dbReference type="InterPro" id="IPR011006">
    <property type="entry name" value="CheY-like_superfamily"/>
</dbReference>
<proteinExistence type="predicted"/>
<dbReference type="InterPro" id="IPR001789">
    <property type="entry name" value="Sig_transdc_resp-reg_receiver"/>
</dbReference>
<dbReference type="InterPro" id="IPR011123">
    <property type="entry name" value="Y_Y_Y"/>
</dbReference>
<dbReference type="SMART" id="SM00387">
    <property type="entry name" value="HATPase_c"/>
    <property type="match status" value="1"/>
</dbReference>
<dbReference type="PROSITE" id="PS50109">
    <property type="entry name" value="HIS_KIN"/>
    <property type="match status" value="1"/>
</dbReference>
<dbReference type="Pfam" id="PF00072">
    <property type="entry name" value="Response_reg"/>
    <property type="match status" value="1"/>
</dbReference>
<keyword evidence="4" id="KW-0804">Transcription</keyword>
<dbReference type="PROSITE" id="PS01124">
    <property type="entry name" value="HTH_ARAC_FAMILY_2"/>
    <property type="match status" value="1"/>
</dbReference>
<feature type="transmembrane region" description="Helical" evidence="6">
    <location>
        <begin position="763"/>
        <end position="790"/>
    </location>
</feature>
<evidence type="ECO:0000256" key="5">
    <source>
        <dbReference type="PROSITE-ProRule" id="PRU00169"/>
    </source>
</evidence>
<feature type="domain" description="Response regulatory" evidence="10">
    <location>
        <begin position="1083"/>
        <end position="1198"/>
    </location>
</feature>
<dbReference type="SMART" id="SM00448">
    <property type="entry name" value="REC"/>
    <property type="match status" value="1"/>
</dbReference>
<keyword evidence="6" id="KW-0812">Transmembrane</keyword>
<dbReference type="Pfam" id="PF02518">
    <property type="entry name" value="HATPase_c"/>
    <property type="match status" value="1"/>
</dbReference>
<dbReference type="Gene3D" id="3.40.50.2300">
    <property type="match status" value="1"/>
</dbReference>
<comment type="caution">
    <text evidence="11">The sequence shown here is derived from an EMBL/GenBank/DDBJ whole genome shotgun (WGS) entry which is preliminary data.</text>
</comment>
<keyword evidence="11" id="KW-0808">Transferase</keyword>
<reference evidence="11" key="1">
    <citation type="submission" date="2022-01" db="EMBL/GenBank/DDBJ databases">
        <title>Novel bile acid biosynthetic pathways are enriched in the microbiome of centenarians.</title>
        <authorList>
            <person name="Sato Y."/>
            <person name="Atarashi K."/>
            <person name="Plichta R.D."/>
            <person name="Arai Y."/>
            <person name="Sasajima S."/>
            <person name="Kearney M.S."/>
            <person name="Suda W."/>
            <person name="Takeshita K."/>
            <person name="Sasaki T."/>
            <person name="Okamoto S."/>
            <person name="Skelly N.A."/>
            <person name="Okamura Y."/>
            <person name="Vlamakis H."/>
            <person name="Li Y."/>
            <person name="Tanoue T."/>
            <person name="Takei H."/>
            <person name="Nittono H."/>
            <person name="Narushima S."/>
            <person name="Irie J."/>
            <person name="Itoh H."/>
            <person name="Moriya K."/>
            <person name="Sugiura Y."/>
            <person name="Suematsu M."/>
            <person name="Moritoki N."/>
            <person name="Shibata S."/>
            <person name="Littman R.D."/>
            <person name="Fischbach A.M."/>
            <person name="Uwamino Y."/>
            <person name="Inoue T."/>
            <person name="Honda A."/>
            <person name="Hattori M."/>
            <person name="Murai T."/>
            <person name="Xavier J.R."/>
            <person name="Hirose N."/>
            <person name="Honda K."/>
        </authorList>
    </citation>
    <scope>NUCLEOTIDE SEQUENCE</scope>
    <source>
        <strain evidence="11">CE91-St16</strain>
    </source>
</reference>
<evidence type="ECO:0000313" key="11">
    <source>
        <dbReference type="EMBL" id="GKI18375.1"/>
    </source>
</evidence>
<dbReference type="SUPFAM" id="SSF47384">
    <property type="entry name" value="Homodimeric domain of signal transducing histidine kinase"/>
    <property type="match status" value="1"/>
</dbReference>
<dbReference type="GO" id="GO:0000155">
    <property type="term" value="F:phosphorelay sensor kinase activity"/>
    <property type="evidence" value="ECO:0007669"/>
    <property type="project" value="InterPro"/>
</dbReference>
<evidence type="ECO:0000256" key="1">
    <source>
        <dbReference type="ARBA" id="ARBA00022553"/>
    </source>
</evidence>
<dbReference type="Gene3D" id="1.10.10.60">
    <property type="entry name" value="Homeodomain-like"/>
    <property type="match status" value="1"/>
</dbReference>
<evidence type="ECO:0000256" key="4">
    <source>
        <dbReference type="ARBA" id="ARBA00023163"/>
    </source>
</evidence>
<dbReference type="Proteomes" id="UP001055105">
    <property type="component" value="Unassembled WGS sequence"/>
</dbReference>
<dbReference type="EMBL" id="BQOL01000001">
    <property type="protein sequence ID" value="GKI18375.1"/>
    <property type="molecule type" value="Genomic_DNA"/>
</dbReference>
<evidence type="ECO:0000256" key="2">
    <source>
        <dbReference type="ARBA" id="ARBA00023015"/>
    </source>
</evidence>
<evidence type="ECO:0000259" key="10">
    <source>
        <dbReference type="PROSITE" id="PS50110"/>
    </source>
</evidence>
<keyword evidence="11" id="KW-0418">Kinase</keyword>
<keyword evidence="1 5" id="KW-0597">Phosphoprotein</keyword>
<dbReference type="InterPro" id="IPR009057">
    <property type="entry name" value="Homeodomain-like_sf"/>
</dbReference>
<dbReference type="InterPro" id="IPR005467">
    <property type="entry name" value="His_kinase_dom"/>
</dbReference>
<keyword evidence="2" id="KW-0805">Transcription regulation</keyword>
<dbReference type="Pfam" id="PF07495">
    <property type="entry name" value="Y_Y_Y"/>
    <property type="match status" value="1"/>
</dbReference>
<evidence type="ECO:0000256" key="6">
    <source>
        <dbReference type="SAM" id="Phobius"/>
    </source>
</evidence>
<gene>
    <name evidence="11" type="ORF">CE91St16_12830</name>
</gene>
<dbReference type="InterPro" id="IPR018062">
    <property type="entry name" value="HTH_AraC-typ_CS"/>
</dbReference>
<feature type="domain" description="Histidine kinase" evidence="9">
    <location>
        <begin position="822"/>
        <end position="1044"/>
    </location>
</feature>
<evidence type="ECO:0000256" key="3">
    <source>
        <dbReference type="ARBA" id="ARBA00023125"/>
    </source>
</evidence>
<sequence>MIRKTGLVWLLLLFCTAVRASNLRQISSREGISNNAILSLAQDKHGFIWVGSCDGLNMWDGERMRLFPNDWGGETPLSGNLIEEIAVTTDSLFWIRTNYGLDLFDPDSKRVERHADFQGMYKIVTRRSDEVLVVTQDNKFSCYDPAARRFSSVQPMPGIDYADILDMQLDDDGALWVFSRKGIFRIPVAFPDKNNDRIGIGRPERFPTVSNPEYAFAENGSGFFIDEKHIFYEFDIRERRLIYIKEMSDEMARMGSVSSIVRDGGDYIVSFYTNGVIRLRTTPEQSVKYATEHINIPCGVFSLLRDARQEIVWIGTDGQGLYQHTRNATAFRSITFNQLPYNLSKPVRALYIDDERTLWVGTKGEGILRIADFYDRKEFTPAHVQQLTTDNSELLDNSVYAFARSRRNLLWIGTDGEGLNYYSYGDRCIRTLRTPAPLKYIHALYETSPDTLWVATVGCGVFRVTLGGTASQPSIRGVEQLHFNDELEIKNFFFTLYPENGSAMWFGNRGGGAVRYDIAGGGSEVFKFDAGRSAIANDIFAIHRSGDGTMWFGSSGGLIEFRRDSTSHVPGIRNTVHGILEDRKGDLWLSTNRGLVQYSPHTGYVVTYGYSYGLNTIEYSDGACFADPRTGTLFFGGIDGLVTIEDTGFREQEYNPPMLFRDIRLNDGIRNIGDMLSRDGVLTLRHGQRIFEITVSALDYVNGSNYSYYSRLDGYNDQWAGASSQLSFADLPAGTYRLDVRYRNNITGAESPVYSLPIRLKPAWYATAAAKCLYVLLLLAVVGGVIRHYLLRYRRRRAEKLQRLEIRRKEEVYESKMRFFSNITQELSMPLTMISAPCQQILAYRKADPYVLKYAQTIRQNVSKLHDLIYMLHEFRGIRTGQNDESENIELVPVAEIAQSMVETFGEYSQQNSIHCQLDIERNLVWPTDRDGLSTILNTLLSNAFKHTPYNGAVSLTIRSDNGKLLISASNDSVGVNLEDIEAIFDRYRVLDYFERKSERGLSFQGDLRLAICHSIVVRMQGEIKVESTPNAQTTFTVLLPQLKVTAENAPTADNIVPASKEYGLPLPTVTRREFPFDKNRRTVFIVNDNSEIMNFVAELFAADYNIKMPSGKTEMIELLKQMHPDIVICDALSEQSDCLSLIQFIKQGKLTSHIPVILLSTAQQIDERIKGVESGADICLTLPFNVEYLKAVAEQLLRRNRSLKDYYKSSISAFELSDGRMLHQDDKEFIDRMLKIINDNISNTEISTKFIADELGVSIRNLYRRLEGILNQTPTNIIKEYRLAKAEQLLTTTKLSIDEIIYKAGFVNRGTFFKCFSAKYGCTPKVYRKEKLSQIRQEVGEESADAADRSA</sequence>
<dbReference type="SUPFAM" id="SSF46689">
    <property type="entry name" value="Homeodomain-like"/>
    <property type="match status" value="1"/>
</dbReference>
<evidence type="ECO:0000313" key="12">
    <source>
        <dbReference type="Proteomes" id="UP001055105"/>
    </source>
</evidence>
<name>A0AA37KLX0_9BACT</name>
<dbReference type="SUPFAM" id="SSF101898">
    <property type="entry name" value="NHL repeat"/>
    <property type="match status" value="1"/>
</dbReference>
<dbReference type="InterPro" id="IPR011110">
    <property type="entry name" value="Reg_prop"/>
</dbReference>
<dbReference type="InterPro" id="IPR013783">
    <property type="entry name" value="Ig-like_fold"/>
</dbReference>
<dbReference type="Gene3D" id="2.60.40.10">
    <property type="entry name" value="Immunoglobulins"/>
    <property type="match status" value="1"/>
</dbReference>
<feature type="chain" id="PRO_5041419582" evidence="7">
    <location>
        <begin position="21"/>
        <end position="1352"/>
    </location>
</feature>
<dbReference type="SUPFAM" id="SSF63829">
    <property type="entry name" value="Calcium-dependent phosphotriesterase"/>
    <property type="match status" value="2"/>
</dbReference>
<feature type="modified residue" description="4-aspartylphosphate" evidence="5">
    <location>
        <position position="1131"/>
    </location>
</feature>
<keyword evidence="6" id="KW-1133">Transmembrane helix</keyword>
<dbReference type="RefSeq" id="WP_244076305.1">
    <property type="nucleotide sequence ID" value="NZ_AP025581.1"/>
</dbReference>
<keyword evidence="7" id="KW-0732">Signal</keyword>
<dbReference type="Gene3D" id="1.10.287.130">
    <property type="match status" value="1"/>
</dbReference>
<dbReference type="PANTHER" id="PTHR43547:SF2">
    <property type="entry name" value="HYBRID SIGNAL TRANSDUCTION HISTIDINE KINASE C"/>
    <property type="match status" value="1"/>
</dbReference>